<sequence length="317" mass="35260">MPMTLLSYLTRANPVLTMETSVGTNTNSTEWLPIEGVCDWTEFNYRTLHSIFQDSWQIMMWADIPVLDEGLPLCEIFAEDGLGHLIATWNAQVVSRALRESGGRLLMVAGSSAQLYTGVVPDWAGIQKDHRNPGKKTYRNYCPGDTKLNTRYGYILTDKELVVIRVIKSADPPPHERPRRSTAQYEPGHLRDLSDVSSALSEISIYGNTGELENYEKLEIKSIPWSNEGPSELTVNLALWYLLSMAGVDNSIEMSYPPLDSRRLKQEGSELEPRIRYCHVTSGKMTSSLPARAYVLPTTIITTDPSAEGSSSVQAGG</sequence>
<organism evidence="1 2">
    <name type="scientific">Trichoglossum hirsutum</name>
    <dbReference type="NCBI Taxonomy" id="265104"/>
    <lineage>
        <taxon>Eukaryota</taxon>
        <taxon>Fungi</taxon>
        <taxon>Dikarya</taxon>
        <taxon>Ascomycota</taxon>
        <taxon>Pezizomycotina</taxon>
        <taxon>Geoglossomycetes</taxon>
        <taxon>Geoglossales</taxon>
        <taxon>Geoglossaceae</taxon>
        <taxon>Trichoglossum</taxon>
    </lineage>
</organism>
<accession>A0A9P8L9H9</accession>
<proteinExistence type="predicted"/>
<dbReference type="AlphaFoldDB" id="A0A9P8L9H9"/>
<evidence type="ECO:0000313" key="2">
    <source>
        <dbReference type="Proteomes" id="UP000750711"/>
    </source>
</evidence>
<reference evidence="1" key="1">
    <citation type="submission" date="2021-03" db="EMBL/GenBank/DDBJ databases">
        <title>Comparative genomics and phylogenomic investigation of the class Geoglossomycetes provide insights into ecological specialization and systematics.</title>
        <authorList>
            <person name="Melie T."/>
            <person name="Pirro S."/>
            <person name="Miller A.N."/>
            <person name="Quandt A."/>
        </authorList>
    </citation>
    <scope>NUCLEOTIDE SEQUENCE</scope>
    <source>
        <strain evidence="1">CAQ_001_2017</strain>
    </source>
</reference>
<dbReference type="EMBL" id="JAGHQM010000977">
    <property type="protein sequence ID" value="KAH0556904.1"/>
    <property type="molecule type" value="Genomic_DNA"/>
</dbReference>
<evidence type="ECO:0000313" key="1">
    <source>
        <dbReference type="EMBL" id="KAH0556904.1"/>
    </source>
</evidence>
<gene>
    <name evidence="1" type="ORF">GP486_005304</name>
</gene>
<protein>
    <submittedName>
        <fullName evidence="1">Uncharacterized protein</fullName>
    </submittedName>
</protein>
<keyword evidence="2" id="KW-1185">Reference proteome</keyword>
<comment type="caution">
    <text evidence="1">The sequence shown here is derived from an EMBL/GenBank/DDBJ whole genome shotgun (WGS) entry which is preliminary data.</text>
</comment>
<name>A0A9P8L9H9_9PEZI</name>
<dbReference type="Proteomes" id="UP000750711">
    <property type="component" value="Unassembled WGS sequence"/>
</dbReference>